<feature type="domain" description="Myb/SANT-like DNA-binding" evidence="2">
    <location>
        <begin position="4"/>
        <end position="92"/>
    </location>
</feature>
<feature type="region of interest" description="Disordered" evidence="1">
    <location>
        <begin position="101"/>
        <end position="201"/>
    </location>
</feature>
<dbReference type="Gene3D" id="1.10.10.60">
    <property type="entry name" value="Homeodomain-like"/>
    <property type="match status" value="1"/>
</dbReference>
<dbReference type="SMR" id="A0A015KN72"/>
<protein>
    <recommendedName>
        <fullName evidence="2">Myb/SANT-like DNA-binding domain-containing protein</fullName>
    </recommendedName>
</protein>
<dbReference type="HOGENOM" id="CLU_1361049_0_0_1"/>
<dbReference type="Pfam" id="PF13837">
    <property type="entry name" value="Myb_DNA-bind_4"/>
    <property type="match status" value="1"/>
</dbReference>
<sequence>MSLEWNAEQTRILIDERKMGNEEYHQTPKRCKKIFWEEIAEKLNENYNTNYFTGEACNKKFLSLTRAYYTTKARYEGTKNKRSLVREQYYEEFSTEFWKEPLRTNEGTGPLGSKPSSSNSPRRSQPPSKIPRPLSSSATVSRTGTASKNPRAIPSPNKSRPTTPSISRPPSSSSRPVTSSFSQSAETINIYINYNKPDDQE</sequence>
<proteinExistence type="predicted"/>
<dbReference type="InterPro" id="IPR044822">
    <property type="entry name" value="Myb_DNA-bind_4"/>
</dbReference>
<organism evidence="3 4">
    <name type="scientific">Rhizophagus irregularis (strain DAOM 197198w)</name>
    <name type="common">Glomus intraradices</name>
    <dbReference type="NCBI Taxonomy" id="1432141"/>
    <lineage>
        <taxon>Eukaryota</taxon>
        <taxon>Fungi</taxon>
        <taxon>Fungi incertae sedis</taxon>
        <taxon>Mucoromycota</taxon>
        <taxon>Glomeromycotina</taxon>
        <taxon>Glomeromycetes</taxon>
        <taxon>Glomerales</taxon>
        <taxon>Glomeraceae</taxon>
        <taxon>Rhizophagus</taxon>
    </lineage>
</organism>
<feature type="compositionally biased region" description="Low complexity" evidence="1">
    <location>
        <begin position="159"/>
        <end position="184"/>
    </location>
</feature>
<gene>
    <name evidence="3" type="ORF">RirG_173320</name>
</gene>
<reference evidence="3 4" key="1">
    <citation type="submission" date="2014-02" db="EMBL/GenBank/DDBJ databases">
        <title>Single nucleus genome sequencing reveals high similarity among nuclei of an endomycorrhizal fungus.</title>
        <authorList>
            <person name="Lin K."/>
            <person name="Geurts R."/>
            <person name="Zhang Z."/>
            <person name="Limpens E."/>
            <person name="Saunders D.G."/>
            <person name="Mu D."/>
            <person name="Pang E."/>
            <person name="Cao H."/>
            <person name="Cha H."/>
            <person name="Lin T."/>
            <person name="Zhou Q."/>
            <person name="Shang Y."/>
            <person name="Li Y."/>
            <person name="Ivanov S."/>
            <person name="Sharma T."/>
            <person name="Velzen R.V."/>
            <person name="Ruijter N.D."/>
            <person name="Aanen D.K."/>
            <person name="Win J."/>
            <person name="Kamoun S."/>
            <person name="Bisseling T."/>
            <person name="Huang S."/>
        </authorList>
    </citation>
    <scope>NUCLEOTIDE SEQUENCE [LARGE SCALE GENOMIC DNA]</scope>
    <source>
        <strain evidence="4">DAOM197198w</strain>
    </source>
</reference>
<accession>A0A015KN72</accession>
<evidence type="ECO:0000313" key="3">
    <source>
        <dbReference type="EMBL" id="EXX61201.1"/>
    </source>
</evidence>
<name>A0A015KN72_RHIIW</name>
<feature type="compositionally biased region" description="Low complexity" evidence="1">
    <location>
        <begin position="113"/>
        <end position="127"/>
    </location>
</feature>
<dbReference type="Proteomes" id="UP000022910">
    <property type="component" value="Unassembled WGS sequence"/>
</dbReference>
<dbReference type="AlphaFoldDB" id="A0A015KN72"/>
<dbReference type="OrthoDB" id="2415249at2759"/>
<evidence type="ECO:0000313" key="4">
    <source>
        <dbReference type="Proteomes" id="UP000022910"/>
    </source>
</evidence>
<comment type="caution">
    <text evidence="3">The sequence shown here is derived from an EMBL/GenBank/DDBJ whole genome shotgun (WGS) entry which is preliminary data.</text>
</comment>
<evidence type="ECO:0000256" key="1">
    <source>
        <dbReference type="SAM" id="MobiDB-lite"/>
    </source>
</evidence>
<dbReference type="EMBL" id="JEMT01025794">
    <property type="protein sequence ID" value="EXX61201.1"/>
    <property type="molecule type" value="Genomic_DNA"/>
</dbReference>
<evidence type="ECO:0000259" key="2">
    <source>
        <dbReference type="Pfam" id="PF13837"/>
    </source>
</evidence>
<keyword evidence="4" id="KW-1185">Reference proteome</keyword>
<feature type="compositionally biased region" description="Polar residues" evidence="1">
    <location>
        <begin position="134"/>
        <end position="148"/>
    </location>
</feature>